<accession>A0A3M7PUF9</accession>
<keyword evidence="3" id="KW-1185">Reference proteome</keyword>
<gene>
    <name evidence="2" type="ORF">BpHYR1_045261</name>
</gene>
<evidence type="ECO:0000313" key="3">
    <source>
        <dbReference type="Proteomes" id="UP000276133"/>
    </source>
</evidence>
<keyword evidence="1" id="KW-1133">Transmembrane helix</keyword>
<organism evidence="2 3">
    <name type="scientific">Brachionus plicatilis</name>
    <name type="common">Marine rotifer</name>
    <name type="synonym">Brachionus muelleri</name>
    <dbReference type="NCBI Taxonomy" id="10195"/>
    <lineage>
        <taxon>Eukaryota</taxon>
        <taxon>Metazoa</taxon>
        <taxon>Spiralia</taxon>
        <taxon>Gnathifera</taxon>
        <taxon>Rotifera</taxon>
        <taxon>Eurotatoria</taxon>
        <taxon>Monogononta</taxon>
        <taxon>Pseudotrocha</taxon>
        <taxon>Ploima</taxon>
        <taxon>Brachionidae</taxon>
        <taxon>Brachionus</taxon>
    </lineage>
</organism>
<reference evidence="2 3" key="1">
    <citation type="journal article" date="2018" name="Sci. Rep.">
        <title>Genomic signatures of local adaptation to the degree of environmental predictability in rotifers.</title>
        <authorList>
            <person name="Franch-Gras L."/>
            <person name="Hahn C."/>
            <person name="Garcia-Roger E.M."/>
            <person name="Carmona M.J."/>
            <person name="Serra M."/>
            <person name="Gomez A."/>
        </authorList>
    </citation>
    <scope>NUCLEOTIDE SEQUENCE [LARGE SCALE GENOMIC DNA]</scope>
    <source>
        <strain evidence="2">HYR1</strain>
    </source>
</reference>
<keyword evidence="1" id="KW-0472">Membrane</keyword>
<sequence>MKGIGFLKSEKSYPRDMLRYFWHLEFVHLNVNILFPSLSLFFVTNFTSDSQSKHGSRDITFLSEQVNSNDSEIDSSSQGFINNQYSLALDEEKDQVSKKSEITTTINPIVIKHKDHSDSNETSNSKKITSVVKIINNSSSSISKNTQASNSTVPLINMYESSPGNNKFIDDFNNNQLKLGNETNVSTLTTVSQIARIHSSGTYATQNGQN</sequence>
<dbReference type="Proteomes" id="UP000276133">
    <property type="component" value="Unassembled WGS sequence"/>
</dbReference>
<keyword evidence="1" id="KW-0812">Transmembrane</keyword>
<dbReference type="EMBL" id="REGN01008930">
    <property type="protein sequence ID" value="RNA02298.1"/>
    <property type="molecule type" value="Genomic_DNA"/>
</dbReference>
<feature type="non-terminal residue" evidence="2">
    <location>
        <position position="210"/>
    </location>
</feature>
<proteinExistence type="predicted"/>
<protein>
    <submittedName>
        <fullName evidence="2">Uncharacterized protein</fullName>
    </submittedName>
</protein>
<evidence type="ECO:0000313" key="2">
    <source>
        <dbReference type="EMBL" id="RNA02298.1"/>
    </source>
</evidence>
<comment type="caution">
    <text evidence="2">The sequence shown here is derived from an EMBL/GenBank/DDBJ whole genome shotgun (WGS) entry which is preliminary data.</text>
</comment>
<feature type="transmembrane region" description="Helical" evidence="1">
    <location>
        <begin position="20"/>
        <end position="43"/>
    </location>
</feature>
<evidence type="ECO:0000256" key="1">
    <source>
        <dbReference type="SAM" id="Phobius"/>
    </source>
</evidence>
<dbReference type="AlphaFoldDB" id="A0A3M7PUF9"/>
<name>A0A3M7PUF9_BRAPC</name>